<dbReference type="Proteomes" id="UP000738349">
    <property type="component" value="Unassembled WGS sequence"/>
</dbReference>
<dbReference type="EMBL" id="JAGMUV010000039">
    <property type="protein sequence ID" value="KAH7112005.1"/>
    <property type="molecule type" value="Genomic_DNA"/>
</dbReference>
<dbReference type="OrthoDB" id="5392716at2759"/>
<gene>
    <name evidence="1" type="ORF">EDB81DRAFT_318346</name>
</gene>
<keyword evidence="2" id="KW-1185">Reference proteome</keyword>
<reference evidence="1" key="1">
    <citation type="journal article" date="2021" name="Nat. Commun.">
        <title>Genetic determinants of endophytism in the Arabidopsis root mycobiome.</title>
        <authorList>
            <person name="Mesny F."/>
            <person name="Miyauchi S."/>
            <person name="Thiergart T."/>
            <person name="Pickel B."/>
            <person name="Atanasova L."/>
            <person name="Karlsson M."/>
            <person name="Huettel B."/>
            <person name="Barry K.W."/>
            <person name="Haridas S."/>
            <person name="Chen C."/>
            <person name="Bauer D."/>
            <person name="Andreopoulos W."/>
            <person name="Pangilinan J."/>
            <person name="LaButti K."/>
            <person name="Riley R."/>
            <person name="Lipzen A."/>
            <person name="Clum A."/>
            <person name="Drula E."/>
            <person name="Henrissat B."/>
            <person name="Kohler A."/>
            <person name="Grigoriev I.V."/>
            <person name="Martin F.M."/>
            <person name="Hacquard S."/>
        </authorList>
    </citation>
    <scope>NUCLEOTIDE SEQUENCE</scope>
    <source>
        <strain evidence="1">MPI-CAGE-AT-0147</strain>
    </source>
</reference>
<dbReference type="AlphaFoldDB" id="A0A9P9D204"/>
<accession>A0A9P9D204</accession>
<evidence type="ECO:0000313" key="1">
    <source>
        <dbReference type="EMBL" id="KAH7112005.1"/>
    </source>
</evidence>
<comment type="caution">
    <text evidence="1">The sequence shown here is derived from an EMBL/GenBank/DDBJ whole genome shotgun (WGS) entry which is preliminary data.</text>
</comment>
<proteinExistence type="predicted"/>
<name>A0A9P9D204_9HYPO</name>
<organism evidence="1 2">
    <name type="scientific">Dactylonectria macrodidyma</name>
    <dbReference type="NCBI Taxonomy" id="307937"/>
    <lineage>
        <taxon>Eukaryota</taxon>
        <taxon>Fungi</taxon>
        <taxon>Dikarya</taxon>
        <taxon>Ascomycota</taxon>
        <taxon>Pezizomycotina</taxon>
        <taxon>Sordariomycetes</taxon>
        <taxon>Hypocreomycetidae</taxon>
        <taxon>Hypocreales</taxon>
        <taxon>Nectriaceae</taxon>
        <taxon>Dactylonectria</taxon>
    </lineage>
</organism>
<sequence>MDLYNTREVRNWGVPIDGEGEGSDTEALHTMLAPLEDIDIDNFLTPDTFDWCQSRLLDLGFNGDQSLERDPMRPFFQIYLQLRQDIRDHIEGGNQGPTLALTAIPRGGVGRYVSKGKEIDSSRTINLRK</sequence>
<evidence type="ECO:0000313" key="2">
    <source>
        <dbReference type="Proteomes" id="UP000738349"/>
    </source>
</evidence>
<protein>
    <submittedName>
        <fullName evidence="1">Uncharacterized protein</fullName>
    </submittedName>
</protein>